<dbReference type="PROSITE" id="PS51480">
    <property type="entry name" value="DHAL"/>
    <property type="match status" value="1"/>
</dbReference>
<dbReference type="InterPro" id="IPR050861">
    <property type="entry name" value="Dihydroxyacetone_Kinase"/>
</dbReference>
<dbReference type="InterPro" id="IPR036117">
    <property type="entry name" value="DhaL_dom_sf"/>
</dbReference>
<dbReference type="SUPFAM" id="SSF82549">
    <property type="entry name" value="DAK1/DegV-like"/>
    <property type="match status" value="1"/>
</dbReference>
<organism evidence="7 8">
    <name type="scientific">Microterricola viridarii</name>
    <dbReference type="NCBI Taxonomy" id="412690"/>
    <lineage>
        <taxon>Bacteria</taxon>
        <taxon>Bacillati</taxon>
        <taxon>Actinomycetota</taxon>
        <taxon>Actinomycetes</taxon>
        <taxon>Micrococcales</taxon>
        <taxon>Microbacteriaceae</taxon>
        <taxon>Microterricola</taxon>
    </lineage>
</organism>
<proteinExistence type="predicted"/>
<dbReference type="Gene3D" id="3.40.50.10440">
    <property type="entry name" value="Dihydroxyacetone kinase, domain 1"/>
    <property type="match status" value="1"/>
</dbReference>
<dbReference type="Gene3D" id="3.30.1180.20">
    <property type="entry name" value="Dihydroxyacetone kinase, domain 2"/>
    <property type="match status" value="1"/>
</dbReference>
<name>A0A1H1QE80_9MICO</name>
<dbReference type="PANTHER" id="PTHR28629">
    <property type="entry name" value="TRIOKINASE/FMN CYCLASE"/>
    <property type="match status" value="1"/>
</dbReference>
<evidence type="ECO:0000313" key="7">
    <source>
        <dbReference type="EMBL" id="SDS21623.1"/>
    </source>
</evidence>
<evidence type="ECO:0000313" key="8">
    <source>
        <dbReference type="Proteomes" id="UP000181956"/>
    </source>
</evidence>
<keyword evidence="8" id="KW-1185">Reference proteome</keyword>
<sequence>MTRLFNAPADFPEELLEGFVAAYPRHVRAVRGGVVRAGRHDEVAVIAGGGSGHYPAFCGLVGAGLAHGAVVGNLFSSPSAQQAHSVGRAADAGRGVIFSFGNYAGDVMHFGRAAEQLSAEGVRAECVIVTDDIASASVDEMDKRRGVAGDLVVFKVMGAAAAEGWDLDDVVRVGRHANDRTRSLGVAFSGCTMPGAREPLFAVPEGMMSVGLGIHGEPGIYDIEIPTADGLAELFVSSLLSERPAGHDGRVAVVLNGLGTVKYEELFVVFRRVHRLLSDAGLTVVDPDVGELCTSLDMGGASLTLVWLDDELERLWTAGANAPAYRKGNLPQDAAGPAVGEAPGEIERGPAVPLATAQSQELAARVHSLLGVLAETLVEAADELGRLDAIAGDGDHGIGMERGSRAALAAATTALHAGAGAGTLLQSAGEAWSDKAGGTSGMLWGVALGALGETIGDRHGPDAQRVADGVADARAQIMAVGKAELGDKTLVDALVPFSETLSAHIAERMPLVDAWAAAAASATAAAEATAALSPRRGRARPLAHKSIGTPDPGAVSLALITRRIGAALAVASDTPAEQN</sequence>
<dbReference type="AlphaFoldDB" id="A0A1H1QE80"/>
<dbReference type="Pfam" id="PF02733">
    <property type="entry name" value="Dak1"/>
    <property type="match status" value="1"/>
</dbReference>
<dbReference type="GO" id="GO:0019563">
    <property type="term" value="P:glycerol catabolic process"/>
    <property type="evidence" value="ECO:0007669"/>
    <property type="project" value="TreeGrafter"/>
</dbReference>
<dbReference type="Gene3D" id="1.25.40.340">
    <property type="match status" value="1"/>
</dbReference>
<evidence type="ECO:0000259" key="5">
    <source>
        <dbReference type="PROSITE" id="PS51480"/>
    </source>
</evidence>
<dbReference type="InterPro" id="IPR004007">
    <property type="entry name" value="DhaL_dom"/>
</dbReference>
<dbReference type="InterPro" id="IPR004006">
    <property type="entry name" value="DhaK_dom"/>
</dbReference>
<gene>
    <name evidence="7" type="ORF">SAMN04489834_1070</name>
</gene>
<keyword evidence="2" id="KW-0547">Nucleotide-binding</keyword>
<dbReference type="PANTHER" id="PTHR28629:SF4">
    <property type="entry name" value="TRIOKINASE_FMN CYCLASE"/>
    <property type="match status" value="1"/>
</dbReference>
<evidence type="ECO:0000256" key="1">
    <source>
        <dbReference type="ARBA" id="ARBA00022679"/>
    </source>
</evidence>
<dbReference type="FunFam" id="3.40.50.10440:FF:000001">
    <property type="entry name" value="Dihydroxyacetone kinase, DhaK subunit"/>
    <property type="match status" value="1"/>
</dbReference>
<keyword evidence="1" id="KW-0808">Transferase</keyword>
<keyword evidence="3 7" id="KW-0418">Kinase</keyword>
<dbReference type="GO" id="GO:0005524">
    <property type="term" value="F:ATP binding"/>
    <property type="evidence" value="ECO:0007669"/>
    <property type="project" value="UniProtKB-KW"/>
</dbReference>
<dbReference type="EMBL" id="LT629742">
    <property type="protein sequence ID" value="SDS21623.1"/>
    <property type="molecule type" value="Genomic_DNA"/>
</dbReference>
<dbReference type="STRING" id="412690.SAMN04489834_1070"/>
<dbReference type="PROSITE" id="PS51481">
    <property type="entry name" value="DHAK"/>
    <property type="match status" value="1"/>
</dbReference>
<dbReference type="Pfam" id="PF02734">
    <property type="entry name" value="Dak2"/>
    <property type="match status" value="1"/>
</dbReference>
<dbReference type="OrthoDB" id="9806345at2"/>
<dbReference type="RefSeq" id="WP_083363121.1">
    <property type="nucleotide sequence ID" value="NZ_LT629742.1"/>
</dbReference>
<dbReference type="SMART" id="SM01120">
    <property type="entry name" value="Dak2"/>
    <property type="match status" value="1"/>
</dbReference>
<dbReference type="SUPFAM" id="SSF101473">
    <property type="entry name" value="DhaL-like"/>
    <property type="match status" value="1"/>
</dbReference>
<evidence type="ECO:0000256" key="4">
    <source>
        <dbReference type="ARBA" id="ARBA00022840"/>
    </source>
</evidence>
<evidence type="ECO:0000259" key="6">
    <source>
        <dbReference type="PROSITE" id="PS51481"/>
    </source>
</evidence>
<dbReference type="GO" id="GO:0005829">
    <property type="term" value="C:cytosol"/>
    <property type="evidence" value="ECO:0007669"/>
    <property type="project" value="TreeGrafter"/>
</dbReference>
<feature type="domain" description="DhaL" evidence="5">
    <location>
        <begin position="364"/>
        <end position="566"/>
    </location>
</feature>
<dbReference type="GO" id="GO:0004371">
    <property type="term" value="F:glycerone kinase activity"/>
    <property type="evidence" value="ECO:0007669"/>
    <property type="project" value="InterPro"/>
</dbReference>
<dbReference type="FunFam" id="1.25.40.340:FF:000002">
    <property type="entry name" value="Dihydroxyacetone kinase, L subunit"/>
    <property type="match status" value="1"/>
</dbReference>
<evidence type="ECO:0000256" key="2">
    <source>
        <dbReference type="ARBA" id="ARBA00022741"/>
    </source>
</evidence>
<accession>A0A1H1QE80</accession>
<evidence type="ECO:0000256" key="3">
    <source>
        <dbReference type="ARBA" id="ARBA00022777"/>
    </source>
</evidence>
<protein>
    <submittedName>
        <fullName evidence="7">Homodimeric dihydroxyacetone kinase</fullName>
    </submittedName>
</protein>
<dbReference type="NCBIfam" id="NF011049">
    <property type="entry name" value="PRK14479.1"/>
    <property type="match status" value="1"/>
</dbReference>
<reference evidence="8" key="1">
    <citation type="submission" date="2016-10" db="EMBL/GenBank/DDBJ databases">
        <authorList>
            <person name="Varghese N."/>
            <person name="Submissions S."/>
        </authorList>
    </citation>
    <scope>NUCLEOTIDE SEQUENCE [LARGE SCALE GENOMIC DNA]</scope>
    <source>
        <strain evidence="8">DSM 21772</strain>
    </source>
</reference>
<feature type="domain" description="DhaK" evidence="6">
    <location>
        <begin position="7"/>
        <end position="325"/>
    </location>
</feature>
<dbReference type="Proteomes" id="UP000181956">
    <property type="component" value="Chromosome I"/>
</dbReference>
<keyword evidence="4" id="KW-0067">ATP-binding</keyword>